<proteinExistence type="predicted"/>
<dbReference type="Pfam" id="PF24746">
    <property type="entry name" value="DUF7694"/>
    <property type="match status" value="1"/>
</dbReference>
<feature type="non-terminal residue" evidence="2">
    <location>
        <position position="1"/>
    </location>
</feature>
<gene>
    <name evidence="2" type="ORF">LEA_13300</name>
</gene>
<name>K1SFV3_9ZZZZ</name>
<feature type="domain" description="DUF7694" evidence="1">
    <location>
        <begin position="31"/>
        <end position="96"/>
    </location>
</feature>
<organism evidence="2">
    <name type="scientific">human gut metagenome</name>
    <dbReference type="NCBI Taxonomy" id="408170"/>
    <lineage>
        <taxon>unclassified sequences</taxon>
        <taxon>metagenomes</taxon>
        <taxon>organismal metagenomes</taxon>
    </lineage>
</organism>
<comment type="caution">
    <text evidence="2">The sequence shown here is derived from an EMBL/GenBank/DDBJ whole genome shotgun (WGS) entry which is preliminary data.</text>
</comment>
<accession>K1SFV3</accession>
<protein>
    <recommendedName>
        <fullName evidence="1">DUF7694 domain-containing protein</fullName>
    </recommendedName>
</protein>
<dbReference type="InterPro" id="IPR056111">
    <property type="entry name" value="DUF7694"/>
</dbReference>
<evidence type="ECO:0000259" key="1">
    <source>
        <dbReference type="Pfam" id="PF24746"/>
    </source>
</evidence>
<reference evidence="2" key="1">
    <citation type="journal article" date="2013" name="Environ. Microbiol.">
        <title>Microbiota from the distal guts of lean and obese adolescents exhibit partial functional redundancy besides clear differences in community structure.</title>
        <authorList>
            <person name="Ferrer M."/>
            <person name="Ruiz A."/>
            <person name="Lanza F."/>
            <person name="Haange S.B."/>
            <person name="Oberbach A."/>
            <person name="Till H."/>
            <person name="Bargiela R."/>
            <person name="Campoy C."/>
            <person name="Segura M.T."/>
            <person name="Richter M."/>
            <person name="von Bergen M."/>
            <person name="Seifert J."/>
            <person name="Suarez A."/>
        </authorList>
    </citation>
    <scope>NUCLEOTIDE SEQUENCE</scope>
</reference>
<evidence type="ECO:0000313" key="2">
    <source>
        <dbReference type="EMBL" id="EKC59552.1"/>
    </source>
</evidence>
<dbReference type="AlphaFoldDB" id="K1SFV3"/>
<sequence>IKELPNLMIQHIAVDGGLGVLFKAGKSFATVVWSNGGGWEHVSISPFKRSYTPTWDEMCKLKDMFFYSDETVVQYHPAKNEYVNNLPNCLHLWRPINEKMPAPPSIFVGVKHGQSLEEVKAAIKEYDH</sequence>
<dbReference type="EMBL" id="AJWY01009026">
    <property type="protein sequence ID" value="EKC59552.1"/>
    <property type="molecule type" value="Genomic_DNA"/>
</dbReference>